<keyword evidence="8" id="KW-0449">Lipoprotein</keyword>
<accession>A0A8S1GTZ8</accession>
<keyword evidence="3 9" id="KW-0547">Nucleotide-binding</keyword>
<name>A0A8S1GTZ8_9PELO</name>
<evidence type="ECO:0000256" key="3">
    <source>
        <dbReference type="ARBA" id="ARBA00022741"/>
    </source>
</evidence>
<evidence type="ECO:0000256" key="2">
    <source>
        <dbReference type="ARBA" id="ARBA00022723"/>
    </source>
</evidence>
<dbReference type="OrthoDB" id="5817230at2759"/>
<feature type="binding site" evidence="9">
    <location>
        <begin position="43"/>
        <end position="48"/>
    </location>
    <ligand>
        <name>GTP</name>
        <dbReference type="ChEBI" id="CHEBI:37565"/>
    </ligand>
</feature>
<dbReference type="Proteomes" id="UP000835052">
    <property type="component" value="Unassembled WGS sequence"/>
</dbReference>
<feature type="binding site" evidence="9">
    <location>
        <begin position="151"/>
        <end position="152"/>
    </location>
    <ligand>
        <name>GTP</name>
        <dbReference type="ChEBI" id="CHEBI:37565"/>
    </ligand>
</feature>
<proteinExistence type="predicted"/>
<organism evidence="11 12">
    <name type="scientific">Caenorhabditis auriculariae</name>
    <dbReference type="NCBI Taxonomy" id="2777116"/>
    <lineage>
        <taxon>Eukaryota</taxon>
        <taxon>Metazoa</taxon>
        <taxon>Ecdysozoa</taxon>
        <taxon>Nematoda</taxon>
        <taxon>Chromadorea</taxon>
        <taxon>Rhabditida</taxon>
        <taxon>Rhabditina</taxon>
        <taxon>Rhabditomorpha</taxon>
        <taxon>Rhabditoidea</taxon>
        <taxon>Rhabditidae</taxon>
        <taxon>Peloderinae</taxon>
        <taxon>Caenorhabditis</taxon>
    </lineage>
</organism>
<evidence type="ECO:0000256" key="10">
    <source>
        <dbReference type="PIRSR" id="PIRSR601019-2"/>
    </source>
</evidence>
<dbReference type="InterPro" id="IPR011025">
    <property type="entry name" value="GproteinA_insert"/>
</dbReference>
<dbReference type="Gene3D" id="3.40.50.300">
    <property type="entry name" value="P-loop containing nucleotide triphosphate hydrolases"/>
    <property type="match status" value="1"/>
</dbReference>
<keyword evidence="6" id="KW-0564">Palmitate</keyword>
<feature type="binding site" evidence="9">
    <location>
        <begin position="201"/>
        <end position="205"/>
    </location>
    <ligand>
        <name>GTP</name>
        <dbReference type="ChEBI" id="CHEBI:37565"/>
    </ligand>
</feature>
<evidence type="ECO:0000256" key="6">
    <source>
        <dbReference type="ARBA" id="ARBA00023139"/>
    </source>
</evidence>
<evidence type="ECO:0000256" key="4">
    <source>
        <dbReference type="ARBA" id="ARBA00022842"/>
    </source>
</evidence>
<evidence type="ECO:0000313" key="11">
    <source>
        <dbReference type="EMBL" id="CAD6186103.1"/>
    </source>
</evidence>
<evidence type="ECO:0000256" key="8">
    <source>
        <dbReference type="ARBA" id="ARBA00023288"/>
    </source>
</evidence>
<dbReference type="InterPro" id="IPR027417">
    <property type="entry name" value="P-loop_NTPase"/>
</dbReference>
<feature type="binding site" evidence="10">
    <location>
        <position position="47"/>
    </location>
    <ligand>
        <name>Mg(2+)</name>
        <dbReference type="ChEBI" id="CHEBI:18420"/>
    </ligand>
</feature>
<evidence type="ECO:0000313" key="12">
    <source>
        <dbReference type="Proteomes" id="UP000835052"/>
    </source>
</evidence>
<dbReference type="GO" id="GO:0031683">
    <property type="term" value="F:G-protein beta/gamma-subunit complex binding"/>
    <property type="evidence" value="ECO:0007669"/>
    <property type="project" value="InterPro"/>
</dbReference>
<dbReference type="GO" id="GO:0003924">
    <property type="term" value="F:GTPase activity"/>
    <property type="evidence" value="ECO:0007669"/>
    <property type="project" value="InterPro"/>
</dbReference>
<dbReference type="Gene3D" id="1.10.400.10">
    <property type="entry name" value="GI Alpha 1, domain 2-like"/>
    <property type="match status" value="1"/>
</dbReference>
<protein>
    <submittedName>
        <fullName evidence="11">Uncharacterized protein</fullName>
    </submittedName>
</protein>
<dbReference type="GO" id="GO:0007188">
    <property type="term" value="P:adenylate cyclase-modulating G protein-coupled receptor signaling pathway"/>
    <property type="evidence" value="ECO:0007669"/>
    <property type="project" value="TreeGrafter"/>
</dbReference>
<sequence>MVMCKRPEDAEQARISAQIDRQLRRDANNEIGNQKLILLGTGECGKSTVLKQMNILHKDGFSETQLALMAGAVYSNLVSGMANLLRARETFMYPLSDSDADMDARRIMALAESGKEHEPFTNAVYMALKNLWQQPNIQRTYQRRAEFQLGDSFEYFMLHLDRINDPEFKPTPEDALRIRVPTTGVVQVHFKIKGCLFRVFDVGGQRSERRKWIHHFDDVNAIIFITAISEFDQTLMEDGKTNRLVESMDLFAQICNSKWFVTAAIILFLNKKDLFEKKIKSVPISYLFKEYKGENEYAPSIEHIRYQFEKRNEHPQTKKIYPHETCATDTNQVQLVIDSVIDMVIAKNLRGTGME</sequence>
<keyword evidence="4 10" id="KW-0460">Magnesium</keyword>
<dbReference type="SUPFAM" id="SSF47895">
    <property type="entry name" value="Transducin (alpha subunit), insertion domain"/>
    <property type="match status" value="1"/>
</dbReference>
<dbReference type="EMBL" id="CAJGYM010000004">
    <property type="protein sequence ID" value="CAD6186103.1"/>
    <property type="molecule type" value="Genomic_DNA"/>
</dbReference>
<reference evidence="11" key="1">
    <citation type="submission" date="2020-10" db="EMBL/GenBank/DDBJ databases">
        <authorList>
            <person name="Kikuchi T."/>
        </authorList>
    </citation>
    <scope>NUCLEOTIDE SEQUENCE</scope>
    <source>
        <strain evidence="11">NKZ352</strain>
    </source>
</reference>
<dbReference type="Pfam" id="PF00503">
    <property type="entry name" value="G-alpha"/>
    <property type="match status" value="1"/>
</dbReference>
<comment type="caution">
    <text evidence="11">The sequence shown here is derived from an EMBL/GenBank/DDBJ whole genome shotgun (WGS) entry which is preliminary data.</text>
</comment>
<keyword evidence="5 9" id="KW-0342">GTP-binding</keyword>
<dbReference type="GO" id="GO:0001664">
    <property type="term" value="F:G protein-coupled receptor binding"/>
    <property type="evidence" value="ECO:0007669"/>
    <property type="project" value="TreeGrafter"/>
</dbReference>
<dbReference type="AlphaFoldDB" id="A0A8S1GTZ8"/>
<feature type="binding site" evidence="9">
    <location>
        <begin position="176"/>
        <end position="182"/>
    </location>
    <ligand>
        <name>GTP</name>
        <dbReference type="ChEBI" id="CHEBI:37565"/>
    </ligand>
</feature>
<evidence type="ECO:0000256" key="1">
    <source>
        <dbReference type="ARBA" id="ARBA00022707"/>
    </source>
</evidence>
<keyword evidence="12" id="KW-1185">Reference proteome</keyword>
<dbReference type="SUPFAM" id="SSF52540">
    <property type="entry name" value="P-loop containing nucleoside triphosphate hydrolases"/>
    <property type="match status" value="1"/>
</dbReference>
<dbReference type="GO" id="GO:0005525">
    <property type="term" value="F:GTP binding"/>
    <property type="evidence" value="ECO:0007669"/>
    <property type="project" value="UniProtKB-KW"/>
</dbReference>
<dbReference type="InterPro" id="IPR001019">
    <property type="entry name" value="Gprotein_alpha_su"/>
</dbReference>
<evidence type="ECO:0000256" key="5">
    <source>
        <dbReference type="ARBA" id="ARBA00023134"/>
    </source>
</evidence>
<dbReference type="GO" id="GO:0046872">
    <property type="term" value="F:metal ion binding"/>
    <property type="evidence" value="ECO:0007669"/>
    <property type="project" value="UniProtKB-KW"/>
</dbReference>
<keyword evidence="1" id="KW-0519">Myristate</keyword>
<keyword evidence="7" id="KW-0807">Transducer</keyword>
<dbReference type="GO" id="GO:0005834">
    <property type="term" value="C:heterotrimeric G-protein complex"/>
    <property type="evidence" value="ECO:0007669"/>
    <property type="project" value="TreeGrafter"/>
</dbReference>
<evidence type="ECO:0000256" key="7">
    <source>
        <dbReference type="ARBA" id="ARBA00023224"/>
    </source>
</evidence>
<dbReference type="PRINTS" id="PR00318">
    <property type="entry name" value="GPROTEINA"/>
</dbReference>
<dbReference type="PANTHER" id="PTHR10218:SF323">
    <property type="entry name" value="GUANINE NUCLEOTIDE-BINDING PROTEIN ALPHA-15 SUBUNIT"/>
    <property type="match status" value="1"/>
</dbReference>
<dbReference type="SMART" id="SM00275">
    <property type="entry name" value="G_alpha"/>
    <property type="match status" value="1"/>
</dbReference>
<dbReference type="PROSITE" id="PS51882">
    <property type="entry name" value="G_ALPHA"/>
    <property type="match status" value="1"/>
</dbReference>
<feature type="binding site" evidence="10">
    <location>
        <position position="182"/>
    </location>
    <ligand>
        <name>Mg(2+)</name>
        <dbReference type="ChEBI" id="CHEBI:18420"/>
    </ligand>
</feature>
<evidence type="ECO:0000256" key="9">
    <source>
        <dbReference type="PIRSR" id="PIRSR601019-1"/>
    </source>
</evidence>
<feature type="binding site" evidence="9">
    <location>
        <position position="327"/>
    </location>
    <ligand>
        <name>GTP</name>
        <dbReference type="ChEBI" id="CHEBI:37565"/>
    </ligand>
</feature>
<dbReference type="PANTHER" id="PTHR10218">
    <property type="entry name" value="GTP-BINDING PROTEIN ALPHA SUBUNIT"/>
    <property type="match status" value="1"/>
</dbReference>
<dbReference type="FunFam" id="3.40.50.300:FF:002307">
    <property type="entry name" value="Guanine nucleotide-binding protein G(k) subunit alpha"/>
    <property type="match status" value="1"/>
</dbReference>
<feature type="binding site" evidence="9">
    <location>
        <begin position="270"/>
        <end position="273"/>
    </location>
    <ligand>
        <name>GTP</name>
        <dbReference type="ChEBI" id="CHEBI:37565"/>
    </ligand>
</feature>
<keyword evidence="2 10" id="KW-0479">Metal-binding</keyword>
<dbReference type="CDD" id="cd00066">
    <property type="entry name" value="G-alpha"/>
    <property type="match status" value="1"/>
</dbReference>
<gene>
    <name evidence="11" type="ORF">CAUJ_LOCUS2022</name>
</gene>
<dbReference type="GO" id="GO:0005737">
    <property type="term" value="C:cytoplasm"/>
    <property type="evidence" value="ECO:0007669"/>
    <property type="project" value="TreeGrafter"/>
</dbReference>